<dbReference type="Gene3D" id="3.50.50.60">
    <property type="entry name" value="FAD/NAD(P)-binding domain"/>
    <property type="match status" value="2"/>
</dbReference>
<dbReference type="InterPro" id="IPR017941">
    <property type="entry name" value="Rieske_2Fe-2S"/>
</dbReference>
<dbReference type="PROSITE" id="PS51296">
    <property type="entry name" value="RIESKE"/>
    <property type="match status" value="1"/>
</dbReference>
<evidence type="ECO:0000256" key="6">
    <source>
        <dbReference type="ARBA" id="ARBA00023002"/>
    </source>
</evidence>
<dbReference type="EMBL" id="SMAP01000002">
    <property type="protein sequence ID" value="TCT25231.1"/>
    <property type="molecule type" value="Genomic_DNA"/>
</dbReference>
<evidence type="ECO:0000256" key="4">
    <source>
        <dbReference type="ARBA" id="ARBA00022723"/>
    </source>
</evidence>
<keyword evidence="2" id="KW-0285">Flavoprotein</keyword>
<dbReference type="InterPro" id="IPR036922">
    <property type="entry name" value="Rieske_2Fe-2S_sf"/>
</dbReference>
<dbReference type="PANTHER" id="PTHR43557">
    <property type="entry name" value="APOPTOSIS-INDUCING FACTOR 1"/>
    <property type="match status" value="1"/>
</dbReference>
<feature type="domain" description="Rieske" evidence="9">
    <location>
        <begin position="13"/>
        <end position="108"/>
    </location>
</feature>
<evidence type="ECO:0000256" key="3">
    <source>
        <dbReference type="ARBA" id="ARBA00022714"/>
    </source>
</evidence>
<dbReference type="InterPro" id="IPR036188">
    <property type="entry name" value="FAD/NAD-bd_sf"/>
</dbReference>
<dbReference type="SUPFAM" id="SSF51905">
    <property type="entry name" value="FAD/NAD(P)-binding domain"/>
    <property type="match status" value="2"/>
</dbReference>
<dbReference type="GO" id="GO:0046872">
    <property type="term" value="F:metal ion binding"/>
    <property type="evidence" value="ECO:0007669"/>
    <property type="project" value="UniProtKB-KW"/>
</dbReference>
<evidence type="ECO:0000256" key="1">
    <source>
        <dbReference type="ARBA" id="ARBA00001974"/>
    </source>
</evidence>
<protein>
    <submittedName>
        <fullName evidence="10">NAD/ferredoxin-dependent reductase-like protein</fullName>
    </submittedName>
</protein>
<dbReference type="PRINTS" id="PR00411">
    <property type="entry name" value="PNDRDTASEI"/>
</dbReference>
<keyword evidence="3" id="KW-0001">2Fe-2S</keyword>
<reference evidence="10 11" key="1">
    <citation type="submission" date="2019-03" db="EMBL/GenBank/DDBJ databases">
        <title>Genomic Encyclopedia of Type Strains, Phase IV (KMG-IV): sequencing the most valuable type-strain genomes for metagenomic binning, comparative biology and taxonomic classification.</title>
        <authorList>
            <person name="Goeker M."/>
        </authorList>
    </citation>
    <scope>NUCLEOTIDE SEQUENCE [LARGE SCALE GENOMIC DNA]</scope>
    <source>
        <strain evidence="10 11">DSM 13605</strain>
    </source>
</reference>
<organism evidence="10 11">
    <name type="scientific">Thermomonas haemolytica</name>
    <dbReference type="NCBI Taxonomy" id="141949"/>
    <lineage>
        <taxon>Bacteria</taxon>
        <taxon>Pseudomonadati</taxon>
        <taxon>Pseudomonadota</taxon>
        <taxon>Gammaproteobacteria</taxon>
        <taxon>Lysobacterales</taxon>
        <taxon>Lysobacteraceae</taxon>
        <taxon>Thermomonas</taxon>
    </lineage>
</organism>
<dbReference type="OrthoDB" id="9768666at2"/>
<dbReference type="Gene3D" id="2.102.10.10">
    <property type="entry name" value="Rieske [2Fe-2S] iron-sulphur domain"/>
    <property type="match status" value="1"/>
</dbReference>
<sequence length="502" mass="51920">MGDHTPASGPDFGRGIAISAIPDDGVLAGQVDGQRVLLARVGGALHAVSGSCSHYGAPLGEGLRVGDEIRCPWHHACFDLRNGRAVHAPAFAPLACWQVEVRDGMAYVRAASSPAPEAATAVEVAPRKVVIVGGGAAGYACARRLRERGFGGSIALLSEDRAPPVDRPNLSKDYLAGNAPADWIPLQAPEEYAAQGIALHLGCTVAALDPGARQVRCADGAVFDYDALLLATGAEPVRLPGFDAPNVFTLRSLADADALLAALDGARTLAIVGAGFIGLEATGALRSRGLEVHVVAPEALPLAGLLGDALAANLLARQCAQGIVFHLGCKTEGFDGRTLRLSDGSTLAVDAVLLGVGVKPRTALAQAAGLAVEDGIRVDAGLRTSAPGVYAAGDAACYPHADGWARVEHWVHAQRQGQAVADAMLGDEVAYAVPPFFWTHQADIELRYVGHGRGWDNLELDGDPAAGDCLVRYYRGGQLVAAAAIGRDRALLELEATLAGAR</sequence>
<dbReference type="InterPro" id="IPR016156">
    <property type="entry name" value="FAD/NAD-linked_Rdtase_dimer_sf"/>
</dbReference>
<evidence type="ECO:0000256" key="7">
    <source>
        <dbReference type="ARBA" id="ARBA00023004"/>
    </source>
</evidence>
<dbReference type="InterPro" id="IPR023753">
    <property type="entry name" value="FAD/NAD-binding_dom"/>
</dbReference>
<name>A0A4R3N7F8_9GAMM</name>
<evidence type="ECO:0000313" key="11">
    <source>
        <dbReference type="Proteomes" id="UP000295414"/>
    </source>
</evidence>
<dbReference type="GO" id="GO:0016651">
    <property type="term" value="F:oxidoreductase activity, acting on NAD(P)H"/>
    <property type="evidence" value="ECO:0007669"/>
    <property type="project" value="TreeGrafter"/>
</dbReference>
<comment type="cofactor">
    <cofactor evidence="1">
        <name>FAD</name>
        <dbReference type="ChEBI" id="CHEBI:57692"/>
    </cofactor>
</comment>
<gene>
    <name evidence="10" type="ORF">EDC34_102119</name>
</gene>
<keyword evidence="4" id="KW-0479">Metal-binding</keyword>
<dbReference type="Gene3D" id="3.30.390.30">
    <property type="match status" value="1"/>
</dbReference>
<keyword evidence="6" id="KW-0560">Oxidoreductase</keyword>
<comment type="caution">
    <text evidence="10">The sequence shown here is derived from an EMBL/GenBank/DDBJ whole genome shotgun (WGS) entry which is preliminary data.</text>
</comment>
<dbReference type="SUPFAM" id="SSF50022">
    <property type="entry name" value="ISP domain"/>
    <property type="match status" value="1"/>
</dbReference>
<dbReference type="InterPro" id="IPR050446">
    <property type="entry name" value="FAD-oxidoreductase/Apoptosis"/>
</dbReference>
<keyword evidence="8" id="KW-0411">Iron-sulfur</keyword>
<proteinExistence type="predicted"/>
<dbReference type="GO" id="GO:0005737">
    <property type="term" value="C:cytoplasm"/>
    <property type="evidence" value="ECO:0007669"/>
    <property type="project" value="TreeGrafter"/>
</dbReference>
<dbReference type="Pfam" id="PF07992">
    <property type="entry name" value="Pyr_redox_2"/>
    <property type="match status" value="1"/>
</dbReference>
<dbReference type="InterPro" id="IPR028202">
    <property type="entry name" value="Reductase_C"/>
</dbReference>
<evidence type="ECO:0000256" key="2">
    <source>
        <dbReference type="ARBA" id="ARBA00022630"/>
    </source>
</evidence>
<keyword evidence="5" id="KW-0274">FAD</keyword>
<dbReference type="Pfam" id="PF00355">
    <property type="entry name" value="Rieske"/>
    <property type="match status" value="1"/>
</dbReference>
<evidence type="ECO:0000259" key="9">
    <source>
        <dbReference type="PROSITE" id="PS51296"/>
    </source>
</evidence>
<dbReference type="GO" id="GO:0051537">
    <property type="term" value="F:2 iron, 2 sulfur cluster binding"/>
    <property type="evidence" value="ECO:0007669"/>
    <property type="project" value="UniProtKB-KW"/>
</dbReference>
<dbReference type="Proteomes" id="UP000295414">
    <property type="component" value="Unassembled WGS sequence"/>
</dbReference>
<evidence type="ECO:0000256" key="8">
    <source>
        <dbReference type="ARBA" id="ARBA00023014"/>
    </source>
</evidence>
<keyword evidence="11" id="KW-1185">Reference proteome</keyword>
<evidence type="ECO:0000313" key="10">
    <source>
        <dbReference type="EMBL" id="TCT25231.1"/>
    </source>
</evidence>
<dbReference type="Pfam" id="PF14759">
    <property type="entry name" value="Reductase_C"/>
    <property type="match status" value="1"/>
</dbReference>
<dbReference type="PANTHER" id="PTHR43557:SF2">
    <property type="entry name" value="RIESKE DOMAIN-CONTAINING PROTEIN-RELATED"/>
    <property type="match status" value="1"/>
</dbReference>
<dbReference type="SUPFAM" id="SSF55424">
    <property type="entry name" value="FAD/NAD-linked reductases, dimerisation (C-terminal) domain"/>
    <property type="match status" value="1"/>
</dbReference>
<accession>A0A4R3N7F8</accession>
<dbReference type="RefSeq" id="WP_114959475.1">
    <property type="nucleotide sequence ID" value="NZ_MSZW01000010.1"/>
</dbReference>
<dbReference type="AlphaFoldDB" id="A0A4R3N7F8"/>
<evidence type="ECO:0000256" key="5">
    <source>
        <dbReference type="ARBA" id="ARBA00022827"/>
    </source>
</evidence>
<keyword evidence="7" id="KW-0408">Iron</keyword>
<dbReference type="PRINTS" id="PR00368">
    <property type="entry name" value="FADPNR"/>
</dbReference>